<dbReference type="PROSITE" id="PS50102">
    <property type="entry name" value="RRM"/>
    <property type="match status" value="1"/>
</dbReference>
<protein>
    <submittedName>
        <fullName evidence="6">Apoptotic chromatin condensation inducer in the nucleus</fullName>
    </submittedName>
</protein>
<reference evidence="7" key="3">
    <citation type="submission" date="2022-06" db="UniProtKB">
        <authorList>
            <consortium name="EnsemblMetazoa"/>
        </authorList>
    </citation>
    <scope>IDENTIFICATION</scope>
</reference>
<feature type="compositionally biased region" description="Polar residues" evidence="3">
    <location>
        <begin position="580"/>
        <end position="595"/>
    </location>
</feature>
<dbReference type="AlphaFoldDB" id="A0A834VCU0"/>
<dbReference type="GO" id="GO:0071011">
    <property type="term" value="C:precatalytic spliceosome"/>
    <property type="evidence" value="ECO:0007669"/>
    <property type="project" value="TreeGrafter"/>
</dbReference>
<dbReference type="InterPro" id="IPR036361">
    <property type="entry name" value="SAP_dom_sf"/>
</dbReference>
<dbReference type="InterPro" id="IPR032552">
    <property type="entry name" value="RSB_motif"/>
</dbReference>
<feature type="compositionally biased region" description="Basic and acidic residues" evidence="3">
    <location>
        <begin position="114"/>
        <end position="125"/>
    </location>
</feature>
<evidence type="ECO:0000313" key="8">
    <source>
        <dbReference type="Proteomes" id="UP000070412"/>
    </source>
</evidence>
<dbReference type="PANTHER" id="PTHR46589:SF1">
    <property type="entry name" value="APOPTOTIC CHROMATIN CONDENSATION INDUCER IN THE NUCLEUS"/>
    <property type="match status" value="1"/>
</dbReference>
<feature type="compositionally biased region" description="Basic and acidic residues" evidence="3">
    <location>
        <begin position="681"/>
        <end position="694"/>
    </location>
</feature>
<reference evidence="8" key="1">
    <citation type="journal article" date="2020" name="PLoS Negl. Trop. Dis.">
        <title>High-quality nuclear genome for Sarcoptes scabiei-A critical resource for a neglected parasite.</title>
        <authorList>
            <person name="Korhonen P.K."/>
            <person name="Gasser R.B."/>
            <person name="Ma G."/>
            <person name="Wang T."/>
            <person name="Stroehlein A.J."/>
            <person name="Young N.D."/>
            <person name="Ang C.S."/>
            <person name="Fernando D.D."/>
            <person name="Lu H.C."/>
            <person name="Taylor S."/>
            <person name="Reynolds S.L."/>
            <person name="Mofiz E."/>
            <person name="Najaraj S.H."/>
            <person name="Gowda H."/>
            <person name="Madugundu A."/>
            <person name="Renuse S."/>
            <person name="Holt D."/>
            <person name="Pandey A."/>
            <person name="Papenfuss A.T."/>
            <person name="Fischer K."/>
        </authorList>
    </citation>
    <scope>NUCLEOTIDE SEQUENCE [LARGE SCALE GENOMIC DNA]</scope>
</reference>
<dbReference type="GO" id="GO:0061574">
    <property type="term" value="C:ASAP complex"/>
    <property type="evidence" value="ECO:0007669"/>
    <property type="project" value="TreeGrafter"/>
</dbReference>
<dbReference type="SUPFAM" id="SSF54928">
    <property type="entry name" value="RNA-binding domain, RBD"/>
    <property type="match status" value="1"/>
</dbReference>
<dbReference type="Gene3D" id="1.10.720.30">
    <property type="entry name" value="SAP domain"/>
    <property type="match status" value="1"/>
</dbReference>
<dbReference type="InterPro" id="IPR012677">
    <property type="entry name" value="Nucleotide-bd_a/b_plait_sf"/>
</dbReference>
<evidence type="ECO:0000313" key="6">
    <source>
        <dbReference type="EMBL" id="KAF7492837.1"/>
    </source>
</evidence>
<keyword evidence="8" id="KW-1185">Reference proteome</keyword>
<dbReference type="InterPro" id="IPR034257">
    <property type="entry name" value="Acinus_RRM"/>
</dbReference>
<gene>
    <name evidence="6" type="primary">SSS_124g</name>
    <name evidence="6" type="ORF">SSS_124</name>
</gene>
<feature type="compositionally biased region" description="Basic and acidic residues" evidence="3">
    <location>
        <begin position="262"/>
        <end position="274"/>
    </location>
</feature>
<feature type="compositionally biased region" description="Basic and acidic residues" evidence="3">
    <location>
        <begin position="548"/>
        <end position="572"/>
    </location>
</feature>
<dbReference type="CDD" id="cd12432">
    <property type="entry name" value="RRM_ACINU"/>
    <property type="match status" value="1"/>
</dbReference>
<dbReference type="OrthoDB" id="5348404at2759"/>
<feature type="domain" description="RRM" evidence="4">
    <location>
        <begin position="408"/>
        <end position="485"/>
    </location>
</feature>
<feature type="region of interest" description="Disordered" evidence="3">
    <location>
        <begin position="520"/>
        <end position="654"/>
    </location>
</feature>
<feature type="compositionally biased region" description="Basic and acidic residues" evidence="3">
    <location>
        <begin position="134"/>
        <end position="144"/>
    </location>
</feature>
<feature type="compositionally biased region" description="Basic and acidic residues" evidence="3">
    <location>
        <begin position="606"/>
        <end position="647"/>
    </location>
</feature>
<dbReference type="InterPro" id="IPR003034">
    <property type="entry name" value="SAP_dom"/>
</dbReference>
<dbReference type="PANTHER" id="PTHR46589">
    <property type="entry name" value="APOPTOTIC CHROMATIN CONDENSATION INDUCER IN THE NUCLEUS"/>
    <property type="match status" value="1"/>
</dbReference>
<feature type="region of interest" description="Disordered" evidence="3">
    <location>
        <begin position="114"/>
        <end position="292"/>
    </location>
</feature>
<feature type="domain" description="SAP" evidence="5">
    <location>
        <begin position="11"/>
        <end position="45"/>
    </location>
</feature>
<evidence type="ECO:0000256" key="2">
    <source>
        <dbReference type="PROSITE-ProRule" id="PRU00176"/>
    </source>
</evidence>
<evidence type="ECO:0000259" key="4">
    <source>
        <dbReference type="PROSITE" id="PS50102"/>
    </source>
</evidence>
<feature type="compositionally biased region" description="Basic and acidic residues" evidence="3">
    <location>
        <begin position="152"/>
        <end position="164"/>
    </location>
</feature>
<dbReference type="InterPro" id="IPR000504">
    <property type="entry name" value="RRM_dom"/>
</dbReference>
<dbReference type="SMART" id="SM00513">
    <property type="entry name" value="SAP"/>
    <property type="match status" value="1"/>
</dbReference>
<feature type="compositionally biased region" description="Basic and acidic residues" evidence="3">
    <location>
        <begin position="520"/>
        <end position="536"/>
    </location>
</feature>
<dbReference type="GO" id="GO:0008380">
    <property type="term" value="P:RNA splicing"/>
    <property type="evidence" value="ECO:0007669"/>
    <property type="project" value="TreeGrafter"/>
</dbReference>
<feature type="compositionally biased region" description="Basic and acidic residues" evidence="3">
    <location>
        <begin position="199"/>
        <end position="217"/>
    </location>
</feature>
<dbReference type="GO" id="GO:0003723">
    <property type="term" value="F:RNA binding"/>
    <property type="evidence" value="ECO:0007669"/>
    <property type="project" value="UniProtKB-UniRule"/>
</dbReference>
<proteinExistence type="predicted"/>
<feature type="compositionally biased region" description="Basic residues" evidence="3">
    <location>
        <begin position="713"/>
        <end position="737"/>
    </location>
</feature>
<dbReference type="PROSITE" id="PS50800">
    <property type="entry name" value="SAP"/>
    <property type="match status" value="1"/>
</dbReference>
<dbReference type="EnsemblMetazoa" id="SSS_124s_mrna">
    <property type="protein sequence ID" value="KAF7492837.1"/>
    <property type="gene ID" value="SSS_124"/>
</dbReference>
<evidence type="ECO:0000313" key="7">
    <source>
        <dbReference type="EnsemblMetazoa" id="KAF7492837.1"/>
    </source>
</evidence>
<evidence type="ECO:0000259" key="5">
    <source>
        <dbReference type="PROSITE" id="PS50800"/>
    </source>
</evidence>
<dbReference type="Pfam" id="PF02037">
    <property type="entry name" value="SAP"/>
    <property type="match status" value="1"/>
</dbReference>
<feature type="compositionally biased region" description="Polar residues" evidence="3">
    <location>
        <begin position="70"/>
        <end position="79"/>
    </location>
</feature>
<dbReference type="EMBL" id="WVUK01000056">
    <property type="protein sequence ID" value="KAF7492837.1"/>
    <property type="molecule type" value="Genomic_DNA"/>
</dbReference>
<accession>A0A834VCU0</accession>
<reference evidence="6" key="2">
    <citation type="submission" date="2020-01" db="EMBL/GenBank/DDBJ databases">
        <authorList>
            <person name="Korhonen P.K.K."/>
            <person name="Guangxu M.G."/>
            <person name="Wang T.W."/>
            <person name="Stroehlein A.J.S."/>
            <person name="Young N.D."/>
            <person name="Ang C.-S.A."/>
            <person name="Fernando D.W.F."/>
            <person name="Lu H.L."/>
            <person name="Taylor S.T."/>
            <person name="Ehtesham M.E.M."/>
            <person name="Najaraj S.H.N."/>
            <person name="Harsha G.H.G."/>
            <person name="Madugundu A.M."/>
            <person name="Renuse S.R."/>
            <person name="Holt D.H."/>
            <person name="Pandey A.P."/>
            <person name="Papenfuss A.P."/>
            <person name="Gasser R.B.G."/>
            <person name="Fischer K.F."/>
        </authorList>
    </citation>
    <scope>NUCLEOTIDE SEQUENCE</scope>
    <source>
        <strain evidence="6">SSS_KF_BRIS2020</strain>
    </source>
</reference>
<evidence type="ECO:0000256" key="3">
    <source>
        <dbReference type="SAM" id="MobiDB-lite"/>
    </source>
</evidence>
<organism evidence="6">
    <name type="scientific">Sarcoptes scabiei</name>
    <name type="common">Itch mite</name>
    <name type="synonym">Acarus scabiei</name>
    <dbReference type="NCBI Taxonomy" id="52283"/>
    <lineage>
        <taxon>Eukaryota</taxon>
        <taxon>Metazoa</taxon>
        <taxon>Ecdysozoa</taxon>
        <taxon>Arthropoda</taxon>
        <taxon>Chelicerata</taxon>
        <taxon>Arachnida</taxon>
        <taxon>Acari</taxon>
        <taxon>Acariformes</taxon>
        <taxon>Sarcoptiformes</taxon>
        <taxon>Astigmata</taxon>
        <taxon>Psoroptidia</taxon>
        <taxon>Sarcoptoidea</taxon>
        <taxon>Sarcoptidae</taxon>
        <taxon>Sarcoptinae</taxon>
        <taxon>Sarcoptes</taxon>
    </lineage>
</organism>
<feature type="compositionally biased region" description="Polar residues" evidence="3">
    <location>
        <begin position="283"/>
        <end position="292"/>
    </location>
</feature>
<feature type="compositionally biased region" description="Basic residues" evidence="3">
    <location>
        <begin position="761"/>
        <end position="775"/>
    </location>
</feature>
<dbReference type="Pfam" id="PF16294">
    <property type="entry name" value="RSB_motif"/>
    <property type="match status" value="1"/>
</dbReference>
<keyword evidence="1 2" id="KW-0694">RNA-binding</keyword>
<name>A0A834VCU0_SARSC</name>
<dbReference type="Proteomes" id="UP000070412">
    <property type="component" value="Unassembled WGS sequence"/>
</dbReference>
<feature type="region of interest" description="Disordered" evidence="3">
    <location>
        <begin position="681"/>
        <end position="794"/>
    </location>
</feature>
<dbReference type="InterPro" id="IPR035979">
    <property type="entry name" value="RBD_domain_sf"/>
</dbReference>
<feature type="compositionally biased region" description="Polar residues" evidence="3">
    <location>
        <begin position="537"/>
        <end position="546"/>
    </location>
</feature>
<sequence>MSEFSVDGKPLSSLRVVDLREELKKRGIRSSGTKSQLQQLLLQALATSSTSQEPTEEHQEEQISEVPQPVISQQTNTPIESPKPLQVIAVREVIESQNSTLPIEDSNLKEEKIASLSINEEKETIKLTIRSSPRKSEPIPQHESETEESDESDSKDSKPQKIEISRGPMIQDSVPDSSSPLEKDVAETFALSDPSIKPTDSESIEKKEEADVDEAKESAQMSSLVEQGDKLDTSNVNLAEQSSKSSNDSKKSLLKNRFRNHRVVDTKGAEDKQAQPRKRAWGASSTPNFETNNQASSLLQQGISSDKLKELITPALSNIGKELSSVAPPKSTLKVSKTFAENKSVEKINNKSNNELKKSDVSSIKTIDLNANNIDPPNHLKSKDSEIVEESDLYKTRALSPAKNPESTVLFITGLVRPYTLQQLKKLLNDHGKIDEEKFWIDPIKSKCYVVYSTIDEAIETRKALHNLKWPQSSPKNLHVEFATLEDIDRCINPDNYEGLPHNQYTRTTIDTSRNIAQSIDKKHDFDPKESTKIDLKQTQQSSQPQRPIRDWDREKFLHNRHDFDRKDDPRIPTKRSRHSSPQLKSSPAKTSSVQAEAAPLTPSNIEKDQTIDQHHLKQESKADKIFKDSRDTHGTQAEYSKRERTKSPSPVNLLESLFRKTKTQPYIYWLPLTEEQSIEREQTKALQEKDRQMRLAMRKSSQSPVAQSRSPFNRRRSPPMAPYRRKPIYSPRRRPNYSRSPIDRHRRLSSPRNRSPDRRRSPRRQRSPARRRVPSPRLRSPDRRRMSPPKYRR</sequence>
<feature type="compositionally biased region" description="Basic residues" evidence="3">
    <location>
        <begin position="252"/>
        <end position="261"/>
    </location>
</feature>
<dbReference type="InterPro" id="IPR052793">
    <property type="entry name" value="EJC-associated_protein"/>
</dbReference>
<dbReference type="Gene3D" id="3.30.70.330">
    <property type="match status" value="1"/>
</dbReference>
<feature type="region of interest" description="Disordered" evidence="3">
    <location>
        <begin position="45"/>
        <end position="84"/>
    </location>
</feature>
<evidence type="ECO:0000256" key="1">
    <source>
        <dbReference type="ARBA" id="ARBA00022884"/>
    </source>
</evidence>
<dbReference type="SUPFAM" id="SSF68906">
    <property type="entry name" value="SAP domain"/>
    <property type="match status" value="1"/>
</dbReference>